<protein>
    <submittedName>
        <fullName evidence="1">Uncharacterized protein</fullName>
    </submittedName>
</protein>
<evidence type="ECO:0000313" key="1">
    <source>
        <dbReference type="EMBL" id="CAG7817126.1"/>
    </source>
</evidence>
<organism evidence="1 2">
    <name type="scientific">Allacma fusca</name>
    <dbReference type="NCBI Taxonomy" id="39272"/>
    <lineage>
        <taxon>Eukaryota</taxon>
        <taxon>Metazoa</taxon>
        <taxon>Ecdysozoa</taxon>
        <taxon>Arthropoda</taxon>
        <taxon>Hexapoda</taxon>
        <taxon>Collembola</taxon>
        <taxon>Symphypleona</taxon>
        <taxon>Sminthuridae</taxon>
        <taxon>Allacma</taxon>
    </lineage>
</organism>
<reference evidence="1" key="1">
    <citation type="submission" date="2021-06" db="EMBL/GenBank/DDBJ databases">
        <authorList>
            <person name="Hodson N. C."/>
            <person name="Mongue J. A."/>
            <person name="Jaron S. K."/>
        </authorList>
    </citation>
    <scope>NUCLEOTIDE SEQUENCE</scope>
</reference>
<dbReference type="PANTHER" id="PTHR16525:SF0">
    <property type="entry name" value="PROTEIN C12ORF4"/>
    <property type="match status" value="1"/>
</dbReference>
<dbReference type="EMBL" id="CAJVCH010386429">
    <property type="protein sequence ID" value="CAG7817126.1"/>
    <property type="molecule type" value="Genomic_DNA"/>
</dbReference>
<dbReference type="AlphaFoldDB" id="A0A8J2KFT4"/>
<dbReference type="PANTHER" id="PTHR16525">
    <property type="entry name" value="PROTEIN C12ORF4"/>
    <property type="match status" value="1"/>
</dbReference>
<dbReference type="InterPro" id="IPR019311">
    <property type="entry name" value="Fy-3"/>
</dbReference>
<comment type="caution">
    <text evidence="1">The sequence shown here is derived from an EMBL/GenBank/DDBJ whole genome shotgun (WGS) entry which is preliminary data.</text>
</comment>
<evidence type="ECO:0000313" key="2">
    <source>
        <dbReference type="Proteomes" id="UP000708208"/>
    </source>
</evidence>
<proteinExistence type="predicted"/>
<dbReference type="Proteomes" id="UP000708208">
    <property type="component" value="Unassembled WGS sequence"/>
</dbReference>
<dbReference type="Pfam" id="PF10154">
    <property type="entry name" value="Fy-3"/>
    <property type="match status" value="2"/>
</dbReference>
<name>A0A8J2KFT4_9HEXA</name>
<gene>
    <name evidence="1" type="ORF">AFUS01_LOCUS27709</name>
</gene>
<accession>A0A8J2KFT4</accession>
<dbReference type="GO" id="GO:0005737">
    <property type="term" value="C:cytoplasm"/>
    <property type="evidence" value="ECO:0007669"/>
    <property type="project" value="TreeGrafter"/>
</dbReference>
<keyword evidence="2" id="KW-1185">Reference proteome</keyword>
<dbReference type="OrthoDB" id="415359at2759"/>
<sequence>MSKIKDNQVILNLELQLRDSLVKLEIPVELPFEETKIPEFTQLIITSFDLPIIVEDDIAKKLSEFVEKENLNYLTKIWKIDEDNVDQNIKVWEQSFRDETLQYNPPEVVGDDEVFAEAYHSLVHSPMLGTLLRKESALNSTIREMHRMKNQEISILNEKQALEMSNATSNMNSTTTDVNTLATIHFEEAHMVQTRWQSLIESENLKQKREFRDWVVRNYQDYFIEAEELSKKGGKKKHSVRFDESLMISYGDEDTSSSNTEEHILQESFTIHLGSQMKQMYNIRLLCTHPIDFLRFRNESSRELSPQRLQTAISLYSTDLSGIVLLTSPDISIYNGNTKGLMELTQQTTEFHFDNLESQLENRPRKLKPGDFVVTRHSNVNGAHVIFHLVVDLDALNKIEINSRHPVILGLRNILKTACLNDITTITIPALLVHEMAEVMTVSWCNRRAELVYKCVKGFMIEMASWGGAEMKNLQFLAPKDISEEVFSSLAAMLPNIFRVSNPLRLSTSSSSHSLQHQLSH</sequence>